<feature type="binding site" evidence="7">
    <location>
        <begin position="21"/>
        <end position="28"/>
    </location>
    <ligand>
        <name>substrate</name>
    </ligand>
</feature>
<evidence type="ECO:0000313" key="9">
    <source>
        <dbReference type="Proteomes" id="UP000236745"/>
    </source>
</evidence>
<name>A0A1H6DLQ0_9GAMM</name>
<feature type="active site" description="Tele-phosphohistidine intermediate" evidence="6">
    <location>
        <position position="22"/>
    </location>
</feature>
<gene>
    <name evidence="8" type="ORF">SAMN05444390_107117</name>
</gene>
<evidence type="ECO:0000256" key="6">
    <source>
        <dbReference type="PIRSR" id="PIRSR613078-1"/>
    </source>
</evidence>
<keyword evidence="3" id="KW-0312">Gluconeogenesis</keyword>
<keyword evidence="4" id="KW-0324">Glycolysis</keyword>
<dbReference type="PANTHER" id="PTHR11931">
    <property type="entry name" value="PHOSPHOGLYCERATE MUTASE"/>
    <property type="match status" value="1"/>
</dbReference>
<evidence type="ECO:0000256" key="3">
    <source>
        <dbReference type="ARBA" id="ARBA00022432"/>
    </source>
</evidence>
<comment type="similarity">
    <text evidence="1">Belongs to the phosphoglycerate mutase family. BPG-dependent PGAM subfamily.</text>
</comment>
<feature type="binding site" evidence="7">
    <location>
        <position position="70"/>
    </location>
    <ligand>
        <name>substrate</name>
    </ligand>
</feature>
<dbReference type="SUPFAM" id="SSF53254">
    <property type="entry name" value="Phosphoglycerate mutase-like"/>
    <property type="match status" value="1"/>
</dbReference>
<dbReference type="CDD" id="cd07067">
    <property type="entry name" value="HP_PGM_like"/>
    <property type="match status" value="1"/>
</dbReference>
<dbReference type="SMART" id="SM00855">
    <property type="entry name" value="PGAM"/>
    <property type="match status" value="1"/>
</dbReference>
<dbReference type="AlphaFoldDB" id="A0A1H6DLQ0"/>
<dbReference type="OrthoDB" id="9781415at2"/>
<evidence type="ECO:0000256" key="5">
    <source>
        <dbReference type="ARBA" id="ARBA00023235"/>
    </source>
</evidence>
<evidence type="ECO:0000256" key="7">
    <source>
        <dbReference type="PIRSR" id="PIRSR613078-2"/>
    </source>
</evidence>
<dbReference type="EC" id="5.4.2.11" evidence="2"/>
<accession>A0A1H6DLQ0</accession>
<dbReference type="Proteomes" id="UP000236745">
    <property type="component" value="Unassembled WGS sequence"/>
</dbReference>
<evidence type="ECO:0000256" key="4">
    <source>
        <dbReference type="ARBA" id="ARBA00023152"/>
    </source>
</evidence>
<dbReference type="InterPro" id="IPR005952">
    <property type="entry name" value="Phosphogly_mut1"/>
</dbReference>
<dbReference type="EMBL" id="FNVQ01000007">
    <property type="protein sequence ID" value="SEG86109.1"/>
    <property type="molecule type" value="Genomic_DNA"/>
</dbReference>
<dbReference type="GO" id="GO:0006096">
    <property type="term" value="P:glycolytic process"/>
    <property type="evidence" value="ECO:0007669"/>
    <property type="project" value="UniProtKB-KW"/>
</dbReference>
<dbReference type="InterPro" id="IPR013078">
    <property type="entry name" value="His_Pase_superF_clade-1"/>
</dbReference>
<dbReference type="GO" id="GO:0004619">
    <property type="term" value="F:phosphoglycerate mutase activity"/>
    <property type="evidence" value="ECO:0007669"/>
    <property type="project" value="UniProtKB-EC"/>
</dbReference>
<evidence type="ECO:0000256" key="1">
    <source>
        <dbReference type="ARBA" id="ARBA00006717"/>
    </source>
</evidence>
<dbReference type="GO" id="GO:0006094">
    <property type="term" value="P:gluconeogenesis"/>
    <property type="evidence" value="ECO:0007669"/>
    <property type="project" value="UniProtKB-KW"/>
</dbReference>
<protein>
    <recommendedName>
        <fullName evidence="2">phosphoglycerate mutase (2,3-diphosphoglycerate-dependent)</fullName>
        <ecNumber evidence="2">5.4.2.11</ecNumber>
    </recommendedName>
</protein>
<dbReference type="Pfam" id="PF00300">
    <property type="entry name" value="His_Phos_1"/>
    <property type="match status" value="1"/>
</dbReference>
<evidence type="ECO:0000256" key="2">
    <source>
        <dbReference type="ARBA" id="ARBA00012028"/>
    </source>
</evidence>
<evidence type="ECO:0000313" key="8">
    <source>
        <dbReference type="EMBL" id="SEG86109.1"/>
    </source>
</evidence>
<organism evidence="8 9">
    <name type="scientific">Marinobacterium lutimaris</name>
    <dbReference type="NCBI Taxonomy" id="568106"/>
    <lineage>
        <taxon>Bacteria</taxon>
        <taxon>Pseudomonadati</taxon>
        <taxon>Pseudomonadota</taxon>
        <taxon>Gammaproteobacteria</taxon>
        <taxon>Oceanospirillales</taxon>
        <taxon>Oceanospirillaceae</taxon>
        <taxon>Marinobacterium</taxon>
    </lineage>
</organism>
<keyword evidence="9" id="KW-1185">Reference proteome</keyword>
<feature type="active site" description="Proton donor/acceptor" evidence="6">
    <location>
        <position position="92"/>
    </location>
</feature>
<dbReference type="InterPro" id="IPR029033">
    <property type="entry name" value="His_PPase_superfam"/>
</dbReference>
<dbReference type="Gene3D" id="3.40.50.1240">
    <property type="entry name" value="Phosphoglycerate mutase-like"/>
    <property type="match status" value="1"/>
</dbReference>
<dbReference type="RefSeq" id="WP_160115579.1">
    <property type="nucleotide sequence ID" value="NZ_FNVQ01000007.1"/>
</dbReference>
<keyword evidence="5" id="KW-0413">Isomerase</keyword>
<proteinExistence type="inferred from homology"/>
<sequence length="193" mass="21820">MSDSFPFPSQSLTRKPFVFMRHGETEMNAHNILCGASDVALSKLGEQQALSARWLDRHCWSCVATSGLYRARHTAHLALPRHPLYSFEGLNERHWGSLELAPLSVQTPYEETPPDGEPWSAFQARVLKTLNRLLAVHELPLVVAHSGVYRVIRALQTGTPYGPRIDNAQPVLIEPVENGWRMTTLEENWLEQV</sequence>
<reference evidence="8 9" key="1">
    <citation type="submission" date="2016-10" db="EMBL/GenBank/DDBJ databases">
        <authorList>
            <person name="de Groot N.N."/>
        </authorList>
    </citation>
    <scope>NUCLEOTIDE SEQUENCE [LARGE SCALE GENOMIC DNA]</scope>
    <source>
        <strain evidence="8 9">DSM 22012</strain>
    </source>
</reference>